<dbReference type="Pfam" id="PF19649">
    <property type="entry name" value="DUF6152"/>
    <property type="match status" value="1"/>
</dbReference>
<dbReference type="Proteomes" id="UP001218362">
    <property type="component" value="Chromosome"/>
</dbReference>
<reference evidence="2" key="1">
    <citation type="submission" date="2023-03" db="EMBL/GenBank/DDBJ databases">
        <title>Andean soil-derived lignocellulolytic bacterial consortium as a source of novel taxa and putative plastic-active enzymes.</title>
        <authorList>
            <person name="Diaz-Garcia L."/>
            <person name="Chuvochina M."/>
            <person name="Feuerriegel G."/>
            <person name="Bunk B."/>
            <person name="Sproer C."/>
            <person name="Streit W.R."/>
            <person name="Rodriguez L.M."/>
            <person name="Overmann J."/>
            <person name="Jimenez D.J."/>
        </authorList>
    </citation>
    <scope>NUCLEOTIDE SEQUENCE</scope>
    <source>
        <strain evidence="2">MAG 26</strain>
    </source>
</reference>
<name>A0AAJ5XC65_9SPHN</name>
<gene>
    <name evidence="2" type="ORF">P0Y56_07695</name>
</gene>
<proteinExistence type="predicted"/>
<feature type="chain" id="PRO_5042512094" evidence="1">
    <location>
        <begin position="26"/>
        <end position="140"/>
    </location>
</feature>
<evidence type="ECO:0000313" key="2">
    <source>
        <dbReference type="EMBL" id="WEK48169.1"/>
    </source>
</evidence>
<accession>A0AAJ5XC65</accession>
<protein>
    <submittedName>
        <fullName evidence="2">DUF6152 family protein</fullName>
    </submittedName>
</protein>
<dbReference type="KEGG" id="acob:P0Y56_07695"/>
<evidence type="ECO:0000256" key="1">
    <source>
        <dbReference type="SAM" id="SignalP"/>
    </source>
</evidence>
<dbReference type="EMBL" id="CP119316">
    <property type="protein sequence ID" value="WEK48169.1"/>
    <property type="molecule type" value="Genomic_DNA"/>
</dbReference>
<feature type="signal peptide" evidence="1">
    <location>
        <begin position="1"/>
        <end position="25"/>
    </location>
</feature>
<organism evidence="2 3">
    <name type="scientific">Candidatus Andeanibacterium colombiense</name>
    <dbReference type="NCBI Taxonomy" id="3121345"/>
    <lineage>
        <taxon>Bacteria</taxon>
        <taxon>Pseudomonadati</taxon>
        <taxon>Pseudomonadota</taxon>
        <taxon>Alphaproteobacteria</taxon>
        <taxon>Sphingomonadales</taxon>
        <taxon>Sphingomonadaceae</taxon>
        <taxon>Candidatus Andeanibacterium</taxon>
    </lineage>
</organism>
<evidence type="ECO:0000313" key="3">
    <source>
        <dbReference type="Proteomes" id="UP001218362"/>
    </source>
</evidence>
<dbReference type="AlphaFoldDB" id="A0AAJ5XC65"/>
<keyword evidence="1" id="KW-0732">Signal</keyword>
<sequence length="140" mass="15015">MRMKTLRTAVLGALLAVGAAGTAYAHHSFAAEFDRNKPIKLQGTVVKFEWVNPHSWIHIKLPDGTVWRVEGGAPSALLRRGWNRNSLPAGTKIIVNAFRSRDGDTRASAAEISFPDGRSLSLGNPTTEAVAAAAQRAKGN</sequence>
<dbReference type="InterPro" id="IPR046150">
    <property type="entry name" value="DUF6152"/>
</dbReference>